<dbReference type="InterPro" id="IPR044824">
    <property type="entry name" value="MAIN-like"/>
</dbReference>
<reference evidence="5" key="2">
    <citation type="submission" date="2025-08" db="UniProtKB">
        <authorList>
            <consortium name="RefSeq"/>
        </authorList>
    </citation>
    <scope>IDENTIFICATION</scope>
    <source>
        <tissue evidence="5">Leaf</tissue>
    </source>
</reference>
<dbReference type="GeneID" id="130464003"/>
<protein>
    <recommendedName>
        <fullName evidence="3">Aminotransferase-like plant mobile domain-containing protein</fullName>
    </recommendedName>
</protein>
<feature type="domain" description="Aminotransferase-like plant mobile" evidence="3">
    <location>
        <begin position="163"/>
        <end position="228"/>
    </location>
</feature>
<feature type="chain" id="PRO_5045270988" description="Aminotransferase-like plant mobile domain-containing protein" evidence="2">
    <location>
        <begin position="18"/>
        <end position="304"/>
    </location>
</feature>
<gene>
    <name evidence="5" type="primary">LOC130464003</name>
</gene>
<dbReference type="RefSeq" id="XP_056689297.1">
    <property type="nucleotide sequence ID" value="XM_056833319.1"/>
</dbReference>
<dbReference type="PANTHER" id="PTHR46033">
    <property type="entry name" value="PROTEIN MAIN-LIKE 2"/>
    <property type="match status" value="1"/>
</dbReference>
<dbReference type="PANTHER" id="PTHR46033:SF8">
    <property type="entry name" value="PROTEIN MAINTENANCE OF MERISTEMS-LIKE"/>
    <property type="match status" value="1"/>
</dbReference>
<feature type="region of interest" description="Disordered" evidence="1">
    <location>
        <begin position="50"/>
        <end position="72"/>
    </location>
</feature>
<evidence type="ECO:0000313" key="4">
    <source>
        <dbReference type="Proteomes" id="UP000813463"/>
    </source>
</evidence>
<evidence type="ECO:0000256" key="2">
    <source>
        <dbReference type="SAM" id="SignalP"/>
    </source>
</evidence>
<name>A0ABM3R0Z0_SPIOL</name>
<keyword evidence="4" id="KW-1185">Reference proteome</keyword>
<evidence type="ECO:0000259" key="3">
    <source>
        <dbReference type="Pfam" id="PF10536"/>
    </source>
</evidence>
<organism evidence="4 5">
    <name type="scientific">Spinacia oleracea</name>
    <name type="common">Spinach</name>
    <dbReference type="NCBI Taxonomy" id="3562"/>
    <lineage>
        <taxon>Eukaryota</taxon>
        <taxon>Viridiplantae</taxon>
        <taxon>Streptophyta</taxon>
        <taxon>Embryophyta</taxon>
        <taxon>Tracheophyta</taxon>
        <taxon>Spermatophyta</taxon>
        <taxon>Magnoliopsida</taxon>
        <taxon>eudicotyledons</taxon>
        <taxon>Gunneridae</taxon>
        <taxon>Pentapetalae</taxon>
        <taxon>Caryophyllales</taxon>
        <taxon>Chenopodiaceae</taxon>
        <taxon>Chenopodioideae</taxon>
        <taxon>Anserineae</taxon>
        <taxon>Spinacia</taxon>
    </lineage>
</organism>
<accession>A0ABM3R0Z0</accession>
<dbReference type="Pfam" id="PF10536">
    <property type="entry name" value="PMD"/>
    <property type="match status" value="1"/>
</dbReference>
<dbReference type="InterPro" id="IPR019557">
    <property type="entry name" value="AminoTfrase-like_pln_mobile"/>
</dbReference>
<evidence type="ECO:0000256" key="1">
    <source>
        <dbReference type="SAM" id="MobiDB-lite"/>
    </source>
</evidence>
<evidence type="ECO:0000313" key="5">
    <source>
        <dbReference type="RefSeq" id="XP_056689297.1"/>
    </source>
</evidence>
<proteinExistence type="predicted"/>
<feature type="signal peptide" evidence="2">
    <location>
        <begin position="1"/>
        <end position="17"/>
    </location>
</feature>
<sequence>MFFVIFAICSMSGDTSSSSTEGEASDCMMQPRVVSSRPMRWESTYRAVRASQRARNDSSSPPLESRGGLHPEDEPPWLGPIEYYGIDLHHDLGHHVVSRFRAGRAELDTSCRPYGWVCLCGAFGEAGRINSRVGGGMPLLSERVLFREVVGSNASRRFLRLFLEWWWDTTKTFHFPWGEITITPEDYTALTGLSFTGTSIHNIRDAYIPSQKTVRECIGEELAVEVAKYGGKGMPYSLMVDVLAKVRPSGASARAMLVSLPTILEFDNFVEPFRAGGSLADSIGGGAIRDGFVFLGRGSQCEPD</sequence>
<dbReference type="Proteomes" id="UP000813463">
    <property type="component" value="Chromosome 6"/>
</dbReference>
<reference evidence="4" key="1">
    <citation type="journal article" date="2021" name="Nat. Commun.">
        <title>Genomic analyses provide insights into spinach domestication and the genetic basis of agronomic traits.</title>
        <authorList>
            <person name="Cai X."/>
            <person name="Sun X."/>
            <person name="Xu C."/>
            <person name="Sun H."/>
            <person name="Wang X."/>
            <person name="Ge C."/>
            <person name="Zhang Z."/>
            <person name="Wang Q."/>
            <person name="Fei Z."/>
            <person name="Jiao C."/>
            <person name="Wang Q."/>
        </authorList>
    </citation>
    <scope>NUCLEOTIDE SEQUENCE [LARGE SCALE GENOMIC DNA]</scope>
    <source>
        <strain evidence="4">cv. Varoflay</strain>
    </source>
</reference>
<keyword evidence="2" id="KW-0732">Signal</keyword>